<dbReference type="OrthoDB" id="446113at2759"/>
<evidence type="ECO:0000313" key="5">
    <source>
        <dbReference type="EMBL" id="KAF9577650.1"/>
    </source>
</evidence>
<evidence type="ECO:0000313" key="6">
    <source>
        <dbReference type="Proteomes" id="UP000780801"/>
    </source>
</evidence>
<evidence type="ECO:0000256" key="2">
    <source>
        <dbReference type="ARBA" id="ARBA00022884"/>
    </source>
</evidence>
<dbReference type="InterPro" id="IPR012677">
    <property type="entry name" value="Nucleotide-bd_a/b_plait_sf"/>
</dbReference>
<keyword evidence="6" id="KW-1185">Reference proteome</keyword>
<evidence type="ECO:0000259" key="4">
    <source>
        <dbReference type="PROSITE" id="PS50102"/>
    </source>
</evidence>
<proteinExistence type="predicted"/>
<dbReference type="EMBL" id="JAABOA010004562">
    <property type="protein sequence ID" value="KAF9577650.1"/>
    <property type="molecule type" value="Genomic_DNA"/>
</dbReference>
<dbReference type="InterPro" id="IPR000504">
    <property type="entry name" value="RRM_dom"/>
</dbReference>
<protein>
    <recommendedName>
        <fullName evidence="4">RRM domain-containing protein</fullName>
    </recommendedName>
</protein>
<dbReference type="AlphaFoldDB" id="A0A9P6FL71"/>
<evidence type="ECO:0000256" key="1">
    <source>
        <dbReference type="ARBA" id="ARBA00022737"/>
    </source>
</evidence>
<keyword evidence="1" id="KW-0677">Repeat</keyword>
<dbReference type="SMART" id="SM00360">
    <property type="entry name" value="RRM"/>
    <property type="match status" value="1"/>
</dbReference>
<name>A0A9P6FL71_9FUNG</name>
<dbReference type="SUPFAM" id="SSF54928">
    <property type="entry name" value="RNA-binding domain, RBD"/>
    <property type="match status" value="1"/>
</dbReference>
<sequence>MATPKNKPSVGGVAAMPGMGSMNSMGAVSNMGAMSSMGNMGSVSSVNGNMPMTPTQYGYSPAQTASPQHPVNQHTDPNNTTVFVGGLSGPVHEDELRGIFAVYGEITYVKIPPGKGCGFVQFVHRPSAEMAIQHLNGYQIGNSRIRLSWGRAQNEPKPMSPHSSSMMGNTSFRPQMSGHFGMGTNRTSGSYNGYPGFMSGSTTPGMMATQSIRDPMERVPVEQQNRVFIERKEAIMSRMDDSAGWRGSGAIYA</sequence>
<accession>A0A9P6FL71</accession>
<dbReference type="FunFam" id="3.30.70.330:FF:000065">
    <property type="entry name" value="mRNA binding post-transcriptional regulator"/>
    <property type="match status" value="1"/>
</dbReference>
<evidence type="ECO:0000256" key="3">
    <source>
        <dbReference type="PROSITE-ProRule" id="PRU00176"/>
    </source>
</evidence>
<dbReference type="Pfam" id="PF00076">
    <property type="entry name" value="RRM_1"/>
    <property type="match status" value="1"/>
</dbReference>
<reference evidence="5" key="1">
    <citation type="journal article" date="2020" name="Fungal Divers.">
        <title>Resolving the Mortierellaceae phylogeny through synthesis of multi-gene phylogenetics and phylogenomics.</title>
        <authorList>
            <person name="Vandepol N."/>
            <person name="Liber J."/>
            <person name="Desiro A."/>
            <person name="Na H."/>
            <person name="Kennedy M."/>
            <person name="Barry K."/>
            <person name="Grigoriev I.V."/>
            <person name="Miller A.N."/>
            <person name="O'Donnell K."/>
            <person name="Stajich J.E."/>
            <person name="Bonito G."/>
        </authorList>
    </citation>
    <scope>NUCLEOTIDE SEQUENCE</scope>
    <source>
        <strain evidence="5">KOD1015</strain>
    </source>
</reference>
<gene>
    <name evidence="5" type="ORF">BGW38_007012</name>
</gene>
<organism evidence="5 6">
    <name type="scientific">Lunasporangiospora selenospora</name>
    <dbReference type="NCBI Taxonomy" id="979761"/>
    <lineage>
        <taxon>Eukaryota</taxon>
        <taxon>Fungi</taxon>
        <taxon>Fungi incertae sedis</taxon>
        <taxon>Mucoromycota</taxon>
        <taxon>Mortierellomycotina</taxon>
        <taxon>Mortierellomycetes</taxon>
        <taxon>Mortierellales</taxon>
        <taxon>Mortierellaceae</taxon>
        <taxon>Lunasporangiospora</taxon>
    </lineage>
</organism>
<keyword evidence="2 3" id="KW-0694">RNA-binding</keyword>
<dbReference type="GO" id="GO:0005737">
    <property type="term" value="C:cytoplasm"/>
    <property type="evidence" value="ECO:0007669"/>
    <property type="project" value="UniProtKB-ARBA"/>
</dbReference>
<dbReference type="PANTHER" id="PTHR10352">
    <property type="entry name" value="EUKARYOTIC TRANSLATION INITIATION FACTOR 3 SUBUNIT G"/>
    <property type="match status" value="1"/>
</dbReference>
<dbReference type="PROSITE" id="PS50102">
    <property type="entry name" value="RRM"/>
    <property type="match status" value="1"/>
</dbReference>
<dbReference type="Gene3D" id="3.30.70.330">
    <property type="match status" value="1"/>
</dbReference>
<feature type="domain" description="RRM" evidence="4">
    <location>
        <begin position="80"/>
        <end position="152"/>
    </location>
</feature>
<comment type="caution">
    <text evidence="5">The sequence shown here is derived from an EMBL/GenBank/DDBJ whole genome shotgun (WGS) entry which is preliminary data.</text>
</comment>
<dbReference type="GO" id="GO:0003723">
    <property type="term" value="F:RNA binding"/>
    <property type="evidence" value="ECO:0007669"/>
    <property type="project" value="UniProtKB-UniRule"/>
</dbReference>
<dbReference type="InterPro" id="IPR035979">
    <property type="entry name" value="RBD_domain_sf"/>
</dbReference>
<dbReference type="Proteomes" id="UP000780801">
    <property type="component" value="Unassembled WGS sequence"/>
</dbReference>